<name>A0ABW4E6M4_9LACO</name>
<dbReference type="SUPFAM" id="SSF51366">
    <property type="entry name" value="Ribulose-phoshate binding barrel"/>
    <property type="match status" value="1"/>
</dbReference>
<comment type="caution">
    <text evidence="10">The sequence shown here is derived from an EMBL/GenBank/DDBJ whole genome shotgun (WGS) entry which is preliminary data.</text>
</comment>
<dbReference type="Gene3D" id="3.20.20.70">
    <property type="entry name" value="Aldolase class I"/>
    <property type="match status" value="1"/>
</dbReference>
<gene>
    <name evidence="8 10" type="primary">trpC</name>
    <name evidence="10" type="ORF">ACFQ5J_02920</name>
</gene>
<evidence type="ECO:0000256" key="8">
    <source>
        <dbReference type="HAMAP-Rule" id="MF_00134"/>
    </source>
</evidence>
<keyword evidence="5 8" id="KW-0822">Tryptophan biosynthesis</keyword>
<dbReference type="InterPro" id="IPR001468">
    <property type="entry name" value="Indole-3-GlycerolPSynthase_CS"/>
</dbReference>
<organism evidence="10 11">
    <name type="scientific">Lacticaseibacillus baoqingensis</name>
    <dbReference type="NCBI Taxonomy" id="2486013"/>
    <lineage>
        <taxon>Bacteria</taxon>
        <taxon>Bacillati</taxon>
        <taxon>Bacillota</taxon>
        <taxon>Bacilli</taxon>
        <taxon>Lactobacillales</taxon>
        <taxon>Lactobacillaceae</taxon>
        <taxon>Lacticaseibacillus</taxon>
    </lineage>
</organism>
<dbReference type="HAMAP" id="MF_00134_B">
    <property type="entry name" value="IGPS_B"/>
    <property type="match status" value="1"/>
</dbReference>
<comment type="catalytic activity">
    <reaction evidence="1 8">
        <text>1-(2-carboxyphenylamino)-1-deoxy-D-ribulose 5-phosphate + H(+) = (1S,2R)-1-C-(indol-3-yl)glycerol 3-phosphate + CO2 + H2O</text>
        <dbReference type="Rhea" id="RHEA:23476"/>
        <dbReference type="ChEBI" id="CHEBI:15377"/>
        <dbReference type="ChEBI" id="CHEBI:15378"/>
        <dbReference type="ChEBI" id="CHEBI:16526"/>
        <dbReference type="ChEBI" id="CHEBI:58613"/>
        <dbReference type="ChEBI" id="CHEBI:58866"/>
        <dbReference type="EC" id="4.1.1.48"/>
    </reaction>
</comment>
<protein>
    <recommendedName>
        <fullName evidence="8">Indole-3-glycerol phosphate synthase</fullName>
        <shortName evidence="8">IGPS</shortName>
        <ecNumber evidence="8">4.1.1.48</ecNumber>
    </recommendedName>
</protein>
<dbReference type="InterPro" id="IPR013798">
    <property type="entry name" value="Indole-3-glycerol_P_synth_dom"/>
</dbReference>
<dbReference type="PANTHER" id="PTHR22854:SF2">
    <property type="entry name" value="INDOLE-3-GLYCEROL-PHOSPHATE SYNTHASE"/>
    <property type="match status" value="1"/>
</dbReference>
<keyword evidence="6 8" id="KW-0057">Aromatic amino acid biosynthesis</keyword>
<dbReference type="PANTHER" id="PTHR22854">
    <property type="entry name" value="TRYPTOPHAN BIOSYNTHESIS PROTEIN"/>
    <property type="match status" value="1"/>
</dbReference>
<comment type="pathway">
    <text evidence="2 8">Amino-acid biosynthesis; L-tryptophan biosynthesis; L-tryptophan from chorismate: step 4/5.</text>
</comment>
<evidence type="ECO:0000256" key="7">
    <source>
        <dbReference type="ARBA" id="ARBA00023239"/>
    </source>
</evidence>
<keyword evidence="7 8" id="KW-0456">Lyase</keyword>
<dbReference type="InterPro" id="IPR011060">
    <property type="entry name" value="RibuloseP-bd_barrel"/>
</dbReference>
<evidence type="ECO:0000256" key="5">
    <source>
        <dbReference type="ARBA" id="ARBA00022822"/>
    </source>
</evidence>
<evidence type="ECO:0000313" key="10">
    <source>
        <dbReference type="EMBL" id="MFD1484180.1"/>
    </source>
</evidence>
<dbReference type="EMBL" id="JBHTON010000005">
    <property type="protein sequence ID" value="MFD1484180.1"/>
    <property type="molecule type" value="Genomic_DNA"/>
</dbReference>
<keyword evidence="3 8" id="KW-0028">Amino-acid biosynthesis</keyword>
<keyword evidence="4 8" id="KW-0210">Decarboxylase</keyword>
<dbReference type="CDD" id="cd00331">
    <property type="entry name" value="IGPS"/>
    <property type="match status" value="1"/>
</dbReference>
<dbReference type="GO" id="GO:0004425">
    <property type="term" value="F:indole-3-glycerol-phosphate synthase activity"/>
    <property type="evidence" value="ECO:0007669"/>
    <property type="project" value="UniProtKB-EC"/>
</dbReference>
<evidence type="ECO:0000259" key="9">
    <source>
        <dbReference type="Pfam" id="PF00218"/>
    </source>
</evidence>
<keyword evidence="11" id="KW-1185">Reference proteome</keyword>
<sequence length="260" mass="28079">MILDDLVAATTRRIAQEIAAVPLATVQAQAQAFSGPEKPSFIAGLADHFGIIAEVKQASPSKGVIAEDFPYQAIAADYTAAGVDAISVLTEPDYFHGDLKYLQTIAAASTKPVLRKDFVIDPYMLYQAKAAGASLVLLIVAILSDAQLHDYYQLATKLGLEVLVECHDAREVQRALAIKPQLIGVNNRNLKDFTVDLKTSERLREVIPADIKVIAESGIKKPKQLAELQAAGINGVLIGETFMRAPDRQAMIHAYQAVVS</sequence>
<comment type="similarity">
    <text evidence="8">Belongs to the TrpC family.</text>
</comment>
<dbReference type="RefSeq" id="WP_125748119.1">
    <property type="nucleotide sequence ID" value="NZ_JBHTON010000005.1"/>
</dbReference>
<evidence type="ECO:0000256" key="4">
    <source>
        <dbReference type="ARBA" id="ARBA00022793"/>
    </source>
</evidence>
<feature type="domain" description="Indole-3-glycerol phosphate synthase" evidence="9">
    <location>
        <begin position="3"/>
        <end position="254"/>
    </location>
</feature>
<evidence type="ECO:0000256" key="6">
    <source>
        <dbReference type="ARBA" id="ARBA00023141"/>
    </source>
</evidence>
<evidence type="ECO:0000256" key="2">
    <source>
        <dbReference type="ARBA" id="ARBA00004696"/>
    </source>
</evidence>
<evidence type="ECO:0000256" key="1">
    <source>
        <dbReference type="ARBA" id="ARBA00001633"/>
    </source>
</evidence>
<dbReference type="InterPro" id="IPR013785">
    <property type="entry name" value="Aldolase_TIM"/>
</dbReference>
<dbReference type="NCBIfam" id="NF001377">
    <property type="entry name" value="PRK00278.2-4"/>
    <property type="match status" value="1"/>
</dbReference>
<dbReference type="PROSITE" id="PS00614">
    <property type="entry name" value="IGPS"/>
    <property type="match status" value="1"/>
</dbReference>
<dbReference type="EC" id="4.1.1.48" evidence="8"/>
<dbReference type="InterPro" id="IPR045186">
    <property type="entry name" value="Indole-3-glycerol_P_synth"/>
</dbReference>
<evidence type="ECO:0000256" key="3">
    <source>
        <dbReference type="ARBA" id="ARBA00022605"/>
    </source>
</evidence>
<evidence type="ECO:0000313" key="11">
    <source>
        <dbReference type="Proteomes" id="UP001597252"/>
    </source>
</evidence>
<dbReference type="Pfam" id="PF00218">
    <property type="entry name" value="IGPS"/>
    <property type="match status" value="1"/>
</dbReference>
<reference evidence="11" key="1">
    <citation type="journal article" date="2019" name="Int. J. Syst. Evol. Microbiol.">
        <title>The Global Catalogue of Microorganisms (GCM) 10K type strain sequencing project: providing services to taxonomists for standard genome sequencing and annotation.</title>
        <authorList>
            <consortium name="The Broad Institute Genomics Platform"/>
            <consortium name="The Broad Institute Genome Sequencing Center for Infectious Disease"/>
            <person name="Wu L."/>
            <person name="Ma J."/>
        </authorList>
    </citation>
    <scope>NUCLEOTIDE SEQUENCE [LARGE SCALE GENOMIC DNA]</scope>
    <source>
        <strain evidence="11">CCM 8903</strain>
    </source>
</reference>
<proteinExistence type="inferred from homology"/>
<accession>A0ABW4E6M4</accession>
<dbReference type="Proteomes" id="UP001597252">
    <property type="component" value="Unassembled WGS sequence"/>
</dbReference>